<evidence type="ECO:0000256" key="12">
    <source>
        <dbReference type="ARBA" id="ARBA00068323"/>
    </source>
</evidence>
<evidence type="ECO:0000256" key="6">
    <source>
        <dbReference type="ARBA" id="ARBA00022989"/>
    </source>
</evidence>
<name>A0AAJ7TVA4_PETMA</name>
<dbReference type="RefSeq" id="XP_032824219.1">
    <property type="nucleotide sequence ID" value="XM_032968328.1"/>
</dbReference>
<comment type="similarity">
    <text evidence="10">Belongs to the laat-1 family.</text>
</comment>
<protein>
    <recommendedName>
        <fullName evidence="12">Lysosomal amino acid transporter 1 homolog</fullName>
    </recommendedName>
    <alternativeName>
        <fullName evidence="13">PQ-loop repeat-containing protein 2</fullName>
    </alternativeName>
    <alternativeName>
        <fullName evidence="14">Solute carrier family 66 member 1</fullName>
    </alternativeName>
</protein>
<feature type="transmembrane region" description="Helical" evidence="15">
    <location>
        <begin position="284"/>
        <end position="303"/>
    </location>
</feature>
<evidence type="ECO:0000256" key="3">
    <source>
        <dbReference type="ARBA" id="ARBA00022692"/>
    </source>
</evidence>
<evidence type="ECO:0000256" key="2">
    <source>
        <dbReference type="ARBA" id="ARBA00022448"/>
    </source>
</evidence>
<organism evidence="16 17">
    <name type="scientific">Petromyzon marinus</name>
    <name type="common">Sea lamprey</name>
    <dbReference type="NCBI Taxonomy" id="7757"/>
    <lineage>
        <taxon>Eukaryota</taxon>
        <taxon>Metazoa</taxon>
        <taxon>Chordata</taxon>
        <taxon>Craniata</taxon>
        <taxon>Vertebrata</taxon>
        <taxon>Cyclostomata</taxon>
        <taxon>Hyperoartia</taxon>
        <taxon>Petromyzontiformes</taxon>
        <taxon>Petromyzontidae</taxon>
        <taxon>Petromyzon</taxon>
    </lineage>
</organism>
<keyword evidence="8" id="KW-0325">Glycoprotein</keyword>
<accession>A0AAJ7TVA4</accession>
<keyword evidence="7 15" id="KW-0472">Membrane</keyword>
<dbReference type="Proteomes" id="UP001318040">
    <property type="component" value="Chromosome 39"/>
</dbReference>
<keyword evidence="9" id="KW-0458">Lysosome</keyword>
<sequence length="322" mass="34779">MAGGGEVPGRAWYPDSGVSWWAAASAAALGTAGPNASECHLAQALKVVCANGSIAWISTVFGECASNGRDVASVALGLLSLLCFLFASVPQLYESYRTGRADEALSIWFLLCWLLGDTSNLIGCFLANQLSLQKYTAIYYVCMDMVMILQYLYYKRRNQASLSVNAMGVACILGGTGLVGLLGRSPSQALATGRLGRSLLSSKSYVDPAIVIGYTSGSISCLFYLGSRLPQIHKNYKRHSTQGVSYMLFALTVLGNLTYGLSVLLKNPDEGDTQGCYFLRHLPWLVGSLGTLGLDTCITIQFIKYRKPQHGTRHDEREPLIG</sequence>
<dbReference type="PANTHER" id="PTHR16201">
    <property type="entry name" value="SEVEN TRANSMEMBRANE PROTEIN 1-RELATED"/>
    <property type="match status" value="1"/>
</dbReference>
<evidence type="ECO:0000256" key="14">
    <source>
        <dbReference type="ARBA" id="ARBA00081269"/>
    </source>
</evidence>
<evidence type="ECO:0000256" key="11">
    <source>
        <dbReference type="ARBA" id="ARBA00056009"/>
    </source>
</evidence>
<dbReference type="AlphaFoldDB" id="A0AAJ7TVA4"/>
<keyword evidence="5" id="KW-0029">Amino-acid transport</keyword>
<feature type="transmembrane region" description="Helical" evidence="15">
    <location>
        <begin position="71"/>
        <end position="93"/>
    </location>
</feature>
<evidence type="ECO:0000256" key="9">
    <source>
        <dbReference type="ARBA" id="ARBA00023228"/>
    </source>
</evidence>
<keyword evidence="6 15" id="KW-1133">Transmembrane helix</keyword>
<dbReference type="Pfam" id="PF04193">
    <property type="entry name" value="PQ-loop"/>
    <property type="match status" value="2"/>
</dbReference>
<evidence type="ECO:0000256" key="8">
    <source>
        <dbReference type="ARBA" id="ARBA00023180"/>
    </source>
</evidence>
<evidence type="ECO:0000313" key="17">
    <source>
        <dbReference type="RefSeq" id="XP_032824219.1"/>
    </source>
</evidence>
<proteinExistence type="inferred from homology"/>
<dbReference type="CTD" id="54896"/>
<dbReference type="PANTHER" id="PTHR16201:SF36">
    <property type="entry name" value="LYSOSOMAL AMINO ACID TRANSPORTER 1 HOMOLOG"/>
    <property type="match status" value="1"/>
</dbReference>
<evidence type="ECO:0000256" key="4">
    <source>
        <dbReference type="ARBA" id="ARBA00022737"/>
    </source>
</evidence>
<evidence type="ECO:0000256" key="13">
    <source>
        <dbReference type="ARBA" id="ARBA00079342"/>
    </source>
</evidence>
<feature type="transmembrane region" description="Helical" evidence="15">
    <location>
        <begin position="166"/>
        <end position="185"/>
    </location>
</feature>
<dbReference type="Gene3D" id="1.20.1280.290">
    <property type="match status" value="2"/>
</dbReference>
<evidence type="ECO:0000256" key="1">
    <source>
        <dbReference type="ARBA" id="ARBA00004155"/>
    </source>
</evidence>
<dbReference type="InterPro" id="IPR051415">
    <property type="entry name" value="LAAT-1"/>
</dbReference>
<evidence type="ECO:0000256" key="7">
    <source>
        <dbReference type="ARBA" id="ARBA00023136"/>
    </source>
</evidence>
<evidence type="ECO:0000256" key="15">
    <source>
        <dbReference type="SAM" id="Phobius"/>
    </source>
</evidence>
<dbReference type="KEGG" id="pmrn:116950504"/>
<dbReference type="InterPro" id="IPR006603">
    <property type="entry name" value="PQ-loop_rpt"/>
</dbReference>
<dbReference type="GO" id="GO:0005765">
    <property type="term" value="C:lysosomal membrane"/>
    <property type="evidence" value="ECO:0007669"/>
    <property type="project" value="UniProtKB-SubCell"/>
</dbReference>
<comment type="subcellular location">
    <subcellularLocation>
        <location evidence="1">Lysosome membrane</location>
        <topology evidence="1">Multi-pass membrane protein</topology>
    </subcellularLocation>
</comment>
<comment type="function">
    <text evidence="11">Amino acid transporter that specifically mediates the pH-dependent export of the cationic amino acids arginine, histidine and lysine from lysosomes.</text>
</comment>
<feature type="transmembrane region" description="Helical" evidence="15">
    <location>
        <begin position="137"/>
        <end position="154"/>
    </location>
</feature>
<reference evidence="17" key="1">
    <citation type="submission" date="2025-08" db="UniProtKB">
        <authorList>
            <consortium name="RefSeq"/>
        </authorList>
    </citation>
    <scope>IDENTIFICATION</scope>
    <source>
        <tissue evidence="17">Sperm</tissue>
    </source>
</reference>
<dbReference type="FunFam" id="1.20.1280.290:FF:000017">
    <property type="entry name" value="lysosomal amino acid transporter 1 homolog"/>
    <property type="match status" value="1"/>
</dbReference>
<gene>
    <name evidence="17" type="primary">LOC116950504</name>
</gene>
<dbReference type="FunFam" id="1.20.1280.290:FF:000009">
    <property type="entry name" value="PQ loop repeat family protein"/>
    <property type="match status" value="1"/>
</dbReference>
<evidence type="ECO:0000256" key="5">
    <source>
        <dbReference type="ARBA" id="ARBA00022970"/>
    </source>
</evidence>
<dbReference type="GeneID" id="116950504"/>
<feature type="transmembrane region" description="Helical" evidence="15">
    <location>
        <begin position="205"/>
        <end position="225"/>
    </location>
</feature>
<keyword evidence="16" id="KW-1185">Reference proteome</keyword>
<keyword evidence="4" id="KW-0677">Repeat</keyword>
<keyword evidence="2" id="KW-0813">Transport</keyword>
<feature type="transmembrane region" description="Helical" evidence="15">
    <location>
        <begin position="246"/>
        <end position="264"/>
    </location>
</feature>
<keyword evidence="3 15" id="KW-0812">Transmembrane</keyword>
<evidence type="ECO:0000313" key="16">
    <source>
        <dbReference type="Proteomes" id="UP001318040"/>
    </source>
</evidence>
<dbReference type="SMART" id="SM00679">
    <property type="entry name" value="CTNS"/>
    <property type="match status" value="2"/>
</dbReference>
<dbReference type="GO" id="GO:0015174">
    <property type="term" value="F:basic amino acid transmembrane transporter activity"/>
    <property type="evidence" value="ECO:0007669"/>
    <property type="project" value="UniProtKB-ARBA"/>
</dbReference>
<feature type="transmembrane region" description="Helical" evidence="15">
    <location>
        <begin position="105"/>
        <end position="131"/>
    </location>
</feature>
<evidence type="ECO:0000256" key="10">
    <source>
        <dbReference type="ARBA" id="ARBA00038039"/>
    </source>
</evidence>